<dbReference type="RefSeq" id="WP_058438425.1">
    <property type="nucleotide sequence ID" value="NZ_KQ758903.1"/>
</dbReference>
<protein>
    <submittedName>
        <fullName evidence="1">Uncharacterized protein</fullName>
    </submittedName>
</protein>
<keyword evidence="2" id="KW-1185">Reference proteome</keyword>
<proteinExistence type="predicted"/>
<dbReference type="STRING" id="1217799.DEALK_05400"/>
<name>A0A0W0GGK8_9CHLR</name>
<evidence type="ECO:0000313" key="1">
    <source>
        <dbReference type="EMBL" id="KTB47695.1"/>
    </source>
</evidence>
<comment type="caution">
    <text evidence="1">The sequence shown here is derived from an EMBL/GenBank/DDBJ whole genome shotgun (WGS) entry which is preliminary data.</text>
</comment>
<dbReference type="EMBL" id="LFDV01000002">
    <property type="protein sequence ID" value="KTB47695.1"/>
    <property type="molecule type" value="Genomic_DNA"/>
</dbReference>
<gene>
    <name evidence="1" type="ORF">DEALK_05400</name>
</gene>
<dbReference type="AlphaFoldDB" id="A0A0W0GGK8"/>
<dbReference type="Proteomes" id="UP000053947">
    <property type="component" value="Unassembled WGS sequence"/>
</dbReference>
<organism evidence="1 2">
    <name type="scientific">Dehalogenimonas alkenigignens</name>
    <dbReference type="NCBI Taxonomy" id="1217799"/>
    <lineage>
        <taxon>Bacteria</taxon>
        <taxon>Bacillati</taxon>
        <taxon>Chloroflexota</taxon>
        <taxon>Dehalococcoidia</taxon>
        <taxon>Dehalococcoidales</taxon>
        <taxon>Dehalococcoidaceae</taxon>
        <taxon>Dehalogenimonas</taxon>
    </lineage>
</organism>
<sequence length="73" mass="7680">MFEGTYACPRCKHPLGGDWRGDAGERLGNNAAPLQALRACAACGLYLCPPPDESRFRAYGRRPAAGIAAGANT</sequence>
<reference evidence="1 2" key="1">
    <citation type="submission" date="2015-06" db="EMBL/GenBank/DDBJ databases">
        <title>Genome sequence of the organohalide-respiring Dehalogenimonas alkenigignens type strain (IP3-3T).</title>
        <authorList>
            <person name="Key T.A."/>
            <person name="Richmond D.P."/>
            <person name="Bowman K.S."/>
            <person name="Cho Y.-J."/>
            <person name="Chun J."/>
            <person name="da Costa M.S."/>
            <person name="Rainey F.A."/>
            <person name="Moe W.M."/>
        </authorList>
    </citation>
    <scope>NUCLEOTIDE SEQUENCE [LARGE SCALE GENOMIC DNA]</scope>
    <source>
        <strain evidence="1 2">IP3-3</strain>
    </source>
</reference>
<evidence type="ECO:0000313" key="2">
    <source>
        <dbReference type="Proteomes" id="UP000053947"/>
    </source>
</evidence>
<accession>A0A0W0GGK8</accession>